<dbReference type="Proteomes" id="UP000295325">
    <property type="component" value="Unassembled WGS sequence"/>
</dbReference>
<dbReference type="RefSeq" id="WP_133628512.1">
    <property type="nucleotide sequence ID" value="NZ_SOAZ01000015.1"/>
</dbReference>
<keyword evidence="2" id="KW-1185">Reference proteome</keyword>
<dbReference type="EMBL" id="SOAZ01000015">
    <property type="protein sequence ID" value="TDT51984.1"/>
    <property type="molecule type" value="Genomic_DNA"/>
</dbReference>
<evidence type="ECO:0000313" key="1">
    <source>
        <dbReference type="EMBL" id="TDT51984.1"/>
    </source>
</evidence>
<dbReference type="PROSITE" id="PS51257">
    <property type="entry name" value="PROKAR_LIPOPROTEIN"/>
    <property type="match status" value="1"/>
</dbReference>
<reference evidence="1 2" key="1">
    <citation type="submission" date="2019-03" db="EMBL/GenBank/DDBJ databases">
        <title>Genomic Encyclopedia of Type Strains, Phase IV (KMG-IV): sequencing the most valuable type-strain genomes for metagenomic binning, comparative biology and taxonomic classification.</title>
        <authorList>
            <person name="Goeker M."/>
        </authorList>
    </citation>
    <scope>NUCLEOTIDE SEQUENCE [LARGE SCALE GENOMIC DNA]</scope>
    <source>
        <strain evidence="1 2">DSM 24455</strain>
    </source>
</reference>
<dbReference type="AlphaFoldDB" id="A0A4R7KAT7"/>
<comment type="caution">
    <text evidence="1">The sequence shown here is derived from an EMBL/GenBank/DDBJ whole genome shotgun (WGS) entry which is preliminary data.</text>
</comment>
<name>A0A4R7KAT7_9CLOT</name>
<evidence type="ECO:0008006" key="3">
    <source>
        <dbReference type="Google" id="ProtNLM"/>
    </source>
</evidence>
<accession>A0A4R7KAT7</accession>
<proteinExistence type="predicted"/>
<protein>
    <recommendedName>
        <fullName evidence="3">Lipoprotein</fullName>
    </recommendedName>
</protein>
<evidence type="ECO:0000313" key="2">
    <source>
        <dbReference type="Proteomes" id="UP000295325"/>
    </source>
</evidence>
<organism evidence="1 2">
    <name type="scientific">Fonticella tunisiensis</name>
    <dbReference type="NCBI Taxonomy" id="1096341"/>
    <lineage>
        <taxon>Bacteria</taxon>
        <taxon>Bacillati</taxon>
        <taxon>Bacillota</taxon>
        <taxon>Clostridia</taxon>
        <taxon>Eubacteriales</taxon>
        <taxon>Clostridiaceae</taxon>
        <taxon>Fonticella</taxon>
    </lineage>
</organism>
<gene>
    <name evidence="1" type="ORF">EDD71_11515</name>
</gene>
<sequence>MVNTFKVLLSVFLVGALLIGCSTKTKPAEVKKEESKPQTAEEVLDLAMKNNMENNFEGLSELILPRYFEIFDMTKEKYVQDIKARRGDEKVTGYTIKEVSDYDKDIKKAIVNITSAKEGKNSSGDYVYALVKGSDGNWKVAPDGYIDVYKFDVLANTEEGKLNIIPVKYIKGLGNGVLVIKVVNKSDKEYSFGWANGTNIVVETDKGKFTEHNDAPIKINLGFDDYITVNFKKLEGDIKKIYVTNVNVLKNGLPADFGGGQDLVFYEKK</sequence>